<dbReference type="EMBL" id="MHRK01000033">
    <property type="protein sequence ID" value="OHA23436.1"/>
    <property type="molecule type" value="Genomic_DNA"/>
</dbReference>
<name>A0A1G2MHR0_9BACT</name>
<organism evidence="1 2">
    <name type="scientific">Candidatus Taylorbacteria bacterium RIFCSPHIGHO2_02_FULL_43_32b</name>
    <dbReference type="NCBI Taxonomy" id="1802306"/>
    <lineage>
        <taxon>Bacteria</taxon>
        <taxon>Candidatus Tayloriibacteriota</taxon>
    </lineage>
</organism>
<dbReference type="AlphaFoldDB" id="A0A1G2MHR0"/>
<evidence type="ECO:0000313" key="2">
    <source>
        <dbReference type="Proteomes" id="UP000177130"/>
    </source>
</evidence>
<proteinExistence type="predicted"/>
<dbReference type="STRING" id="1802306.A3C72_03680"/>
<protein>
    <recommendedName>
        <fullName evidence="3">Toxin</fullName>
    </recommendedName>
</protein>
<sequence>MKDVVGFQWNRGNSGKNWLKHSVSDQECEEVFFDPKKKILLDNKHSESEPRYILLGATIRTRVLVIIFTKRKSLIRVISARDINKKEKKLYE</sequence>
<evidence type="ECO:0000313" key="1">
    <source>
        <dbReference type="EMBL" id="OHA23436.1"/>
    </source>
</evidence>
<dbReference type="InterPro" id="IPR038573">
    <property type="entry name" value="BrnT_sf"/>
</dbReference>
<reference evidence="1 2" key="1">
    <citation type="journal article" date="2016" name="Nat. Commun.">
        <title>Thousands of microbial genomes shed light on interconnected biogeochemical processes in an aquifer system.</title>
        <authorList>
            <person name="Anantharaman K."/>
            <person name="Brown C.T."/>
            <person name="Hug L.A."/>
            <person name="Sharon I."/>
            <person name="Castelle C.J."/>
            <person name="Probst A.J."/>
            <person name="Thomas B.C."/>
            <person name="Singh A."/>
            <person name="Wilkins M.J."/>
            <person name="Karaoz U."/>
            <person name="Brodie E.L."/>
            <person name="Williams K.H."/>
            <person name="Hubbard S.S."/>
            <person name="Banfield J.F."/>
        </authorList>
    </citation>
    <scope>NUCLEOTIDE SEQUENCE [LARGE SCALE GENOMIC DNA]</scope>
</reference>
<accession>A0A1G2MHR0</accession>
<dbReference type="Gene3D" id="3.10.450.530">
    <property type="entry name" value="Ribonuclease toxin, BrnT, of type II toxin-antitoxin system"/>
    <property type="match status" value="1"/>
</dbReference>
<dbReference type="Proteomes" id="UP000177130">
    <property type="component" value="Unassembled WGS sequence"/>
</dbReference>
<gene>
    <name evidence="1" type="ORF">A3C72_03680</name>
</gene>
<dbReference type="Pfam" id="PF04365">
    <property type="entry name" value="BrnT_toxin"/>
    <property type="match status" value="1"/>
</dbReference>
<comment type="caution">
    <text evidence="1">The sequence shown here is derived from an EMBL/GenBank/DDBJ whole genome shotgun (WGS) entry which is preliminary data.</text>
</comment>
<evidence type="ECO:0008006" key="3">
    <source>
        <dbReference type="Google" id="ProtNLM"/>
    </source>
</evidence>
<dbReference type="InterPro" id="IPR007460">
    <property type="entry name" value="BrnT_toxin"/>
</dbReference>